<dbReference type="InterPro" id="IPR058780">
    <property type="entry name" value="YhfM-like_dom"/>
</dbReference>
<gene>
    <name evidence="2" type="ORF">OE059_07845</name>
</gene>
<evidence type="ECO:0000259" key="1">
    <source>
        <dbReference type="Pfam" id="PF26353"/>
    </source>
</evidence>
<reference evidence="2 3" key="1">
    <citation type="submission" date="2022-10" db="EMBL/GenBank/DDBJ databases">
        <title>Complete genome sequence of Exiguobacterium profundum TSS-3 isolated from an extremely saline-alkaline spring located in Ixtapa, Chiapas-Mexico.</title>
        <authorList>
            <person name="Rincon-Rosales R."/>
            <person name="Rogel M.A."/>
            <person name="Rincon-Molina C.I."/>
            <person name="Guerrero G."/>
            <person name="Manzano-Gomez L.A."/>
            <person name="Lopez-Lopez A."/>
            <person name="Rincon Molina F.A."/>
            <person name="Martinez-Romero E."/>
        </authorList>
    </citation>
    <scope>NUCLEOTIDE SEQUENCE [LARGE SCALE GENOMIC DNA]</scope>
    <source>
        <strain evidence="2 3">TSS-3</strain>
    </source>
</reference>
<accession>A0ABY8AVP5</accession>
<dbReference type="Proteomes" id="UP001219957">
    <property type="component" value="Chromosome"/>
</dbReference>
<name>A0ABY8AVP5_9BACL</name>
<evidence type="ECO:0000313" key="2">
    <source>
        <dbReference type="EMBL" id="WED53966.1"/>
    </source>
</evidence>
<protein>
    <recommendedName>
        <fullName evidence="1">YhfM-like domain-containing protein</fullName>
    </recommendedName>
</protein>
<evidence type="ECO:0000313" key="3">
    <source>
        <dbReference type="Proteomes" id="UP001219957"/>
    </source>
</evidence>
<dbReference type="RefSeq" id="WP_214688781.1">
    <property type="nucleotide sequence ID" value="NZ_CAXPIM010000085.1"/>
</dbReference>
<organism evidence="2 3">
    <name type="scientific">Exiguobacterium profundum</name>
    <dbReference type="NCBI Taxonomy" id="307643"/>
    <lineage>
        <taxon>Bacteria</taxon>
        <taxon>Bacillati</taxon>
        <taxon>Bacillota</taxon>
        <taxon>Bacilli</taxon>
        <taxon>Bacillales</taxon>
        <taxon>Bacillales Family XII. Incertae Sedis</taxon>
        <taxon>Exiguobacterium</taxon>
    </lineage>
</organism>
<keyword evidence="3" id="KW-1185">Reference proteome</keyword>
<feature type="domain" description="YhfM-like" evidence="1">
    <location>
        <begin position="48"/>
        <end position="133"/>
    </location>
</feature>
<dbReference type="Pfam" id="PF26353">
    <property type="entry name" value="YhfM"/>
    <property type="match status" value="1"/>
</dbReference>
<proteinExistence type="predicted"/>
<sequence length="137" mass="15830">MNKMMKWVDAIRTITAPFGDPIGEIENEEVECVMVAESTVRGIMNPEVKLKFHELSQVRVFAEMLRSSEEIEDVEIEVVPDFDLLLQFKGGEHERYQLWLGQPNRPSVITHLERTDVVWRLPEHSTNQLIDALGLDK</sequence>
<dbReference type="EMBL" id="CP109617">
    <property type="protein sequence ID" value="WED53966.1"/>
    <property type="molecule type" value="Genomic_DNA"/>
</dbReference>